<dbReference type="SUPFAM" id="SSF54690">
    <property type="entry name" value="Molybdopterin synthase subunit MoaE"/>
    <property type="match status" value="1"/>
</dbReference>
<evidence type="ECO:0000256" key="5">
    <source>
        <dbReference type="ARBA" id="ARBA00023150"/>
    </source>
</evidence>
<dbReference type="EC" id="2.8.1.12" evidence="3"/>
<dbReference type="Gene3D" id="3.90.1170.40">
    <property type="entry name" value="Molybdopterin biosynthesis MoaE subunit"/>
    <property type="match status" value="1"/>
</dbReference>
<dbReference type="InterPro" id="IPR003448">
    <property type="entry name" value="Mopterin_biosynth_MoaE"/>
</dbReference>
<evidence type="ECO:0000256" key="8">
    <source>
        <dbReference type="ARBA" id="ARBA00030407"/>
    </source>
</evidence>
<dbReference type="CDD" id="cd00756">
    <property type="entry name" value="MoaE"/>
    <property type="match status" value="1"/>
</dbReference>
<proteinExistence type="inferred from homology"/>
<evidence type="ECO:0000313" key="12">
    <source>
        <dbReference type="EMBL" id="MDQ9090155.1"/>
    </source>
</evidence>
<comment type="subunit">
    <text evidence="6">Heterotetramer of 2 MoaD subunits and 2 MoaE subunits. Also stable as homodimer. The enzyme changes between these two forms during catalysis.</text>
</comment>
<gene>
    <name evidence="12" type="ORF">RC083_00970</name>
</gene>
<keyword evidence="5" id="KW-0501">Molybdenum cofactor biosynthesis</keyword>
<dbReference type="Proteomes" id="UP001226574">
    <property type="component" value="Unassembled WGS sequence"/>
</dbReference>
<comment type="caution">
    <text evidence="12">The sequence shown here is derived from an EMBL/GenBank/DDBJ whole genome shotgun (WGS) entry which is preliminary data.</text>
</comment>
<comment type="similarity">
    <text evidence="2">Belongs to the MoaE family.</text>
</comment>
<comment type="pathway">
    <text evidence="1">Cofactor biosynthesis; molybdopterin biosynthesis.</text>
</comment>
<keyword evidence="13" id="KW-1185">Reference proteome</keyword>
<name>A0ABU1B758_PSEHA</name>
<sequence length="149" mass="16859">MIKVCTEDFDLGLLTNELRQKSPQSGAIVNFIGLVRDINHGQSVSKLFLEHYPAMTEKVLADICSRAKKRFAVDHIDVIHRVGELDLNSQIVYVGVSAMHRGDAFNCCEYVMDHLKSEAPFWKKESQNGQQVWLDANPSDVAAKARWEQ</sequence>
<evidence type="ECO:0000256" key="11">
    <source>
        <dbReference type="ARBA" id="ARBA00049878"/>
    </source>
</evidence>
<dbReference type="PANTHER" id="PTHR23404">
    <property type="entry name" value="MOLYBDOPTERIN SYNTHASE RELATED"/>
    <property type="match status" value="1"/>
</dbReference>
<evidence type="ECO:0000256" key="10">
    <source>
        <dbReference type="ARBA" id="ARBA00032474"/>
    </source>
</evidence>
<protein>
    <recommendedName>
        <fullName evidence="4">Molybdopterin synthase catalytic subunit</fullName>
        <ecNumber evidence="3">2.8.1.12</ecNumber>
    </recommendedName>
    <alternativeName>
        <fullName evidence="9">MPT synthase subunit 2</fullName>
    </alternativeName>
    <alternativeName>
        <fullName evidence="7">Molybdenum cofactor biosynthesis protein E</fullName>
    </alternativeName>
    <alternativeName>
        <fullName evidence="8">Molybdopterin-converting factor large subunit</fullName>
    </alternativeName>
    <alternativeName>
        <fullName evidence="10">Molybdopterin-converting factor subunit 2</fullName>
    </alternativeName>
</protein>
<evidence type="ECO:0000256" key="2">
    <source>
        <dbReference type="ARBA" id="ARBA00005426"/>
    </source>
</evidence>
<evidence type="ECO:0000313" key="13">
    <source>
        <dbReference type="Proteomes" id="UP001226574"/>
    </source>
</evidence>
<evidence type="ECO:0000256" key="4">
    <source>
        <dbReference type="ARBA" id="ARBA00013858"/>
    </source>
</evidence>
<evidence type="ECO:0000256" key="1">
    <source>
        <dbReference type="ARBA" id="ARBA00005046"/>
    </source>
</evidence>
<comment type="catalytic activity">
    <reaction evidence="11">
        <text>2 [molybdopterin-synthase sulfur-carrier protein]-C-terminal-Gly-aminoethanethioate + cyclic pyranopterin phosphate + H2O = molybdopterin + 2 [molybdopterin-synthase sulfur-carrier protein]-C-terminal Gly-Gly + 2 H(+)</text>
        <dbReference type="Rhea" id="RHEA:26333"/>
        <dbReference type="Rhea" id="RHEA-COMP:12202"/>
        <dbReference type="Rhea" id="RHEA-COMP:19907"/>
        <dbReference type="ChEBI" id="CHEBI:15377"/>
        <dbReference type="ChEBI" id="CHEBI:15378"/>
        <dbReference type="ChEBI" id="CHEBI:58698"/>
        <dbReference type="ChEBI" id="CHEBI:59648"/>
        <dbReference type="ChEBI" id="CHEBI:90778"/>
        <dbReference type="ChEBI" id="CHEBI:232372"/>
        <dbReference type="EC" id="2.8.1.12"/>
    </reaction>
</comment>
<dbReference type="RefSeq" id="WP_309038148.1">
    <property type="nucleotide sequence ID" value="NZ_JAVIFY010000001.1"/>
</dbReference>
<dbReference type="InterPro" id="IPR036563">
    <property type="entry name" value="MoaE_sf"/>
</dbReference>
<evidence type="ECO:0000256" key="9">
    <source>
        <dbReference type="ARBA" id="ARBA00030781"/>
    </source>
</evidence>
<evidence type="ECO:0000256" key="3">
    <source>
        <dbReference type="ARBA" id="ARBA00011950"/>
    </source>
</evidence>
<evidence type="ECO:0000256" key="6">
    <source>
        <dbReference type="ARBA" id="ARBA00026066"/>
    </source>
</evidence>
<accession>A0ABU1B758</accession>
<dbReference type="Pfam" id="PF02391">
    <property type="entry name" value="MoaE"/>
    <property type="match status" value="1"/>
</dbReference>
<reference evidence="12 13" key="1">
    <citation type="submission" date="2023-08" db="EMBL/GenBank/DDBJ databases">
        <title>Pseudoalteromonas haloplanktis LL1 genome.</title>
        <authorList>
            <person name="Wu S."/>
        </authorList>
    </citation>
    <scope>NUCLEOTIDE SEQUENCE [LARGE SCALE GENOMIC DNA]</scope>
    <source>
        <strain evidence="12 13">LL1</strain>
    </source>
</reference>
<dbReference type="EMBL" id="JAVIFY010000001">
    <property type="protein sequence ID" value="MDQ9090155.1"/>
    <property type="molecule type" value="Genomic_DNA"/>
</dbReference>
<organism evidence="12 13">
    <name type="scientific">Pseudoalteromonas haloplanktis</name>
    <name type="common">Alteromonas haloplanktis</name>
    <dbReference type="NCBI Taxonomy" id="228"/>
    <lineage>
        <taxon>Bacteria</taxon>
        <taxon>Pseudomonadati</taxon>
        <taxon>Pseudomonadota</taxon>
        <taxon>Gammaproteobacteria</taxon>
        <taxon>Alteromonadales</taxon>
        <taxon>Pseudoalteromonadaceae</taxon>
        <taxon>Pseudoalteromonas</taxon>
    </lineage>
</organism>
<evidence type="ECO:0000256" key="7">
    <source>
        <dbReference type="ARBA" id="ARBA00029745"/>
    </source>
</evidence>